<sequence>MIDELRFDGRVALVTGGGRGMGRAHAMLLASRGARVVVSDTGTDLFGTGHDPGPAAETVDAIRRLGGDAVPYVEDLTDEGGARGAVRATIDAYGRIDVLVHNAGFTLGGMAFENESLERLDKLLAINTRAAYALVQEAWPVMQRQQHGRIVLAASTAIYGLAGSIPYSTAKASFIGFTRGLAREGEAFGITVNLLEPAGATRMAENMAHSEFRDWFLATMRPELVSPVVAALVHSTCSVTGEMLVVGGGRVARTVMAETLGYLSTNLTPEDVLEHLPEVLSETDYTYPIDAADAGAIAAAVLGYDLTEPVLMAAAVPPHREHST</sequence>
<comment type="similarity">
    <text evidence="1">Belongs to the short-chain dehydrogenases/reductases (SDR) family.</text>
</comment>
<reference evidence="3" key="1">
    <citation type="submission" date="2020-05" db="EMBL/GenBank/DDBJ databases">
        <authorList>
            <person name="Chiriac C."/>
            <person name="Salcher M."/>
            <person name="Ghai R."/>
            <person name="Kavagutti S V."/>
        </authorList>
    </citation>
    <scope>NUCLEOTIDE SEQUENCE</scope>
</reference>
<dbReference type="InterPro" id="IPR036291">
    <property type="entry name" value="NAD(P)-bd_dom_sf"/>
</dbReference>
<dbReference type="SUPFAM" id="SSF51735">
    <property type="entry name" value="NAD(P)-binding Rossmann-fold domains"/>
    <property type="match status" value="1"/>
</dbReference>
<dbReference type="EMBL" id="CAFBMH010000017">
    <property type="protein sequence ID" value="CAB4898679.1"/>
    <property type="molecule type" value="Genomic_DNA"/>
</dbReference>
<dbReference type="EMBL" id="CAEZYR010000066">
    <property type="protein sequence ID" value="CAB4751455.1"/>
    <property type="molecule type" value="Genomic_DNA"/>
</dbReference>
<dbReference type="AlphaFoldDB" id="A0A6J6TWT0"/>
<proteinExistence type="inferred from homology"/>
<dbReference type="PRINTS" id="PR00081">
    <property type="entry name" value="GDHRDH"/>
</dbReference>
<organism evidence="3">
    <name type="scientific">freshwater metagenome</name>
    <dbReference type="NCBI Taxonomy" id="449393"/>
    <lineage>
        <taxon>unclassified sequences</taxon>
        <taxon>metagenomes</taxon>
        <taxon>ecological metagenomes</taxon>
    </lineage>
</organism>
<evidence type="ECO:0000313" key="5">
    <source>
        <dbReference type="EMBL" id="CAB4898679.1"/>
    </source>
</evidence>
<dbReference type="InterPro" id="IPR051687">
    <property type="entry name" value="Peroxisomal_Beta-Oxidation"/>
</dbReference>
<protein>
    <submittedName>
        <fullName evidence="3">Unannotated protein</fullName>
    </submittedName>
</protein>
<keyword evidence="2" id="KW-0560">Oxidoreductase</keyword>
<dbReference type="PANTHER" id="PTHR45024">
    <property type="entry name" value="DEHYDROGENASES, SHORT CHAIN"/>
    <property type="match status" value="1"/>
</dbReference>
<dbReference type="PANTHER" id="PTHR45024:SF2">
    <property type="entry name" value="SCP2 DOMAIN-CONTAINING PROTEIN"/>
    <property type="match status" value="1"/>
</dbReference>
<accession>A0A6J6TWT0</accession>
<dbReference type="GO" id="GO:0016491">
    <property type="term" value="F:oxidoreductase activity"/>
    <property type="evidence" value="ECO:0007669"/>
    <property type="project" value="UniProtKB-KW"/>
</dbReference>
<dbReference type="InterPro" id="IPR002347">
    <property type="entry name" value="SDR_fam"/>
</dbReference>
<evidence type="ECO:0000313" key="4">
    <source>
        <dbReference type="EMBL" id="CAB4836897.1"/>
    </source>
</evidence>
<dbReference type="EMBL" id="CAFABA010000259">
    <property type="protein sequence ID" value="CAB4836897.1"/>
    <property type="molecule type" value="Genomic_DNA"/>
</dbReference>
<evidence type="ECO:0000256" key="2">
    <source>
        <dbReference type="ARBA" id="ARBA00023002"/>
    </source>
</evidence>
<name>A0A6J6TWT0_9ZZZZ</name>
<dbReference type="Pfam" id="PF00106">
    <property type="entry name" value="adh_short"/>
    <property type="match status" value="1"/>
</dbReference>
<dbReference type="PRINTS" id="PR00080">
    <property type="entry name" value="SDRFAMILY"/>
</dbReference>
<evidence type="ECO:0000313" key="3">
    <source>
        <dbReference type="EMBL" id="CAB4751455.1"/>
    </source>
</evidence>
<evidence type="ECO:0000256" key="1">
    <source>
        <dbReference type="ARBA" id="ARBA00006484"/>
    </source>
</evidence>
<dbReference type="Gene3D" id="3.40.50.720">
    <property type="entry name" value="NAD(P)-binding Rossmann-like Domain"/>
    <property type="match status" value="1"/>
</dbReference>
<gene>
    <name evidence="3" type="ORF">UFOPK2754_01831</name>
    <name evidence="4" type="ORF">UFOPK3139_03343</name>
    <name evidence="5" type="ORF">UFOPK3543_00734</name>
</gene>